<evidence type="ECO:0000313" key="1">
    <source>
        <dbReference type="Proteomes" id="UP000818029"/>
    </source>
</evidence>
<keyword evidence="1" id="KW-1185">Reference proteome</keyword>
<dbReference type="GeneID" id="121205051"/>
<proteinExistence type="predicted"/>
<protein>
    <submittedName>
        <fullName evidence="2">Uncharacterized protein</fullName>
    </submittedName>
</protein>
<dbReference type="Proteomes" id="UP000818029">
    <property type="component" value="Chromosome A08"/>
</dbReference>
<name>A0ABM2YMZ8_GOSHI</name>
<organism evidence="1 2">
    <name type="scientific">Gossypium hirsutum</name>
    <name type="common">Upland cotton</name>
    <name type="synonym">Gossypium mexicanum</name>
    <dbReference type="NCBI Taxonomy" id="3635"/>
    <lineage>
        <taxon>Eukaryota</taxon>
        <taxon>Viridiplantae</taxon>
        <taxon>Streptophyta</taxon>
        <taxon>Embryophyta</taxon>
        <taxon>Tracheophyta</taxon>
        <taxon>Spermatophyta</taxon>
        <taxon>Magnoliopsida</taxon>
        <taxon>eudicotyledons</taxon>
        <taxon>Gunneridae</taxon>
        <taxon>Pentapetalae</taxon>
        <taxon>rosids</taxon>
        <taxon>malvids</taxon>
        <taxon>Malvales</taxon>
        <taxon>Malvaceae</taxon>
        <taxon>Malvoideae</taxon>
        <taxon>Gossypium</taxon>
    </lineage>
</organism>
<dbReference type="RefSeq" id="XP_040931911.1">
    <property type="nucleotide sequence ID" value="XM_041075977.1"/>
</dbReference>
<reference evidence="1" key="1">
    <citation type="journal article" date="2020" name="Nat. Genet.">
        <title>Genomic diversifications of five Gossypium allopolyploid species and their impact on cotton improvement.</title>
        <authorList>
            <person name="Chen Z.J."/>
            <person name="Sreedasyam A."/>
            <person name="Ando A."/>
            <person name="Song Q."/>
            <person name="De Santiago L.M."/>
            <person name="Hulse-Kemp A.M."/>
            <person name="Ding M."/>
            <person name="Ye W."/>
            <person name="Kirkbride R.C."/>
            <person name="Jenkins J."/>
            <person name="Plott C."/>
            <person name="Lovell J."/>
            <person name="Lin Y.M."/>
            <person name="Vaughn R."/>
            <person name="Liu B."/>
            <person name="Simpson S."/>
            <person name="Scheffler B.E."/>
            <person name="Wen L."/>
            <person name="Saski C.A."/>
            <person name="Grover C.E."/>
            <person name="Hu G."/>
            <person name="Conover J.L."/>
            <person name="Carlson J.W."/>
            <person name="Shu S."/>
            <person name="Boston L.B."/>
            <person name="Williams M."/>
            <person name="Peterson D.G."/>
            <person name="McGee K."/>
            <person name="Jones D.C."/>
            <person name="Wendel J.F."/>
            <person name="Stelly D.M."/>
            <person name="Grimwood J."/>
            <person name="Schmutz J."/>
        </authorList>
    </citation>
    <scope>NUCLEOTIDE SEQUENCE [LARGE SCALE GENOMIC DNA]</scope>
    <source>
        <strain evidence="1">cv. TM-1</strain>
    </source>
</reference>
<sequence length="195" mass="21949">MPRKRTRAYPQIDDCEEAEARYGSIFKNKQIHPEKGFTLKESNYKDFMARIRQPKRRRFIYAIEATFKALKSFFTPVFKKNLKHSAKGKKETPALAFGHRVAFTHALHTPSFCDDLKVKTFILSSKTQVPEDLGDGHAACDAIWGRIEGRPMIGALVSIEGPWDSALMAASISGTEQMLPEPSRTSCGATVFRKP</sequence>
<gene>
    <name evidence="2" type="primary">LOC121205051</name>
</gene>
<reference evidence="2" key="2">
    <citation type="submission" date="2025-08" db="UniProtKB">
        <authorList>
            <consortium name="RefSeq"/>
        </authorList>
    </citation>
    <scope>IDENTIFICATION</scope>
</reference>
<accession>A0ABM2YMZ8</accession>
<evidence type="ECO:0000313" key="2">
    <source>
        <dbReference type="RefSeq" id="XP_040931911.1"/>
    </source>
</evidence>